<evidence type="ECO:0000256" key="5">
    <source>
        <dbReference type="ARBA" id="ARBA00022679"/>
    </source>
</evidence>
<dbReference type="Pfam" id="PF13844">
    <property type="entry name" value="Glyco_transf_41"/>
    <property type="match status" value="2"/>
</dbReference>
<dbReference type="Pfam" id="PF13181">
    <property type="entry name" value="TPR_8"/>
    <property type="match status" value="2"/>
</dbReference>
<dbReference type="Proteomes" id="UP000480854">
    <property type="component" value="Unassembled WGS sequence"/>
</dbReference>
<reference evidence="10 11" key="1">
    <citation type="submission" date="2018-07" db="EMBL/GenBank/DDBJ databases">
        <title>Genome sequence of Azospirillum sp. ATCC 49961.</title>
        <authorList>
            <person name="Sant'Anna F.H."/>
            <person name="Baldani J.I."/>
            <person name="Zilli J.E."/>
            <person name="Reis V.M."/>
            <person name="Hartmann A."/>
            <person name="Cruz L."/>
            <person name="de Souza E.M."/>
            <person name="de Oliveira Pedrosa F."/>
            <person name="Passaglia L.M.P."/>
        </authorList>
    </citation>
    <scope>NUCLEOTIDE SEQUENCE [LARGE SCALE GENOMIC DNA]</scope>
    <source>
        <strain evidence="10 11">ATCC 49961</strain>
    </source>
</reference>
<evidence type="ECO:0000313" key="11">
    <source>
        <dbReference type="Proteomes" id="UP000480854"/>
    </source>
</evidence>
<gene>
    <name evidence="10" type="ORF">DS843_06860</name>
</gene>
<dbReference type="OrthoDB" id="146908at2"/>
<protein>
    <recommendedName>
        <fullName evidence="3">protein O-GlcNAc transferase</fullName>
        <ecNumber evidence="3">2.4.1.255</ecNumber>
    </recommendedName>
</protein>
<feature type="repeat" description="TPR" evidence="8">
    <location>
        <begin position="210"/>
        <end position="243"/>
    </location>
</feature>
<keyword evidence="4" id="KW-0328">Glycosyltransferase</keyword>
<evidence type="ECO:0000256" key="1">
    <source>
        <dbReference type="ARBA" id="ARBA00004922"/>
    </source>
</evidence>
<dbReference type="PROSITE" id="PS50005">
    <property type="entry name" value="TPR"/>
    <property type="match status" value="5"/>
</dbReference>
<dbReference type="InterPro" id="IPR051939">
    <property type="entry name" value="Glycosyltr_41/O-GlcNAc_trsf"/>
</dbReference>
<evidence type="ECO:0000313" key="10">
    <source>
        <dbReference type="EMBL" id="KAA0682255.1"/>
    </source>
</evidence>
<feature type="repeat" description="TPR" evidence="8">
    <location>
        <begin position="74"/>
        <end position="107"/>
    </location>
</feature>
<dbReference type="InterPro" id="IPR011990">
    <property type="entry name" value="TPR-like_helical_dom_sf"/>
</dbReference>
<dbReference type="GO" id="GO:0097363">
    <property type="term" value="F:protein O-acetylglucosaminyltransferase activity"/>
    <property type="evidence" value="ECO:0007669"/>
    <property type="project" value="UniProtKB-EC"/>
</dbReference>
<evidence type="ECO:0000256" key="4">
    <source>
        <dbReference type="ARBA" id="ARBA00022676"/>
    </source>
</evidence>
<evidence type="ECO:0000256" key="6">
    <source>
        <dbReference type="ARBA" id="ARBA00022737"/>
    </source>
</evidence>
<feature type="domain" description="O-GlcNAc transferase C-terminal" evidence="9">
    <location>
        <begin position="468"/>
        <end position="641"/>
    </location>
</feature>
<evidence type="ECO:0000256" key="2">
    <source>
        <dbReference type="ARBA" id="ARBA00005386"/>
    </source>
</evidence>
<evidence type="ECO:0000256" key="7">
    <source>
        <dbReference type="ARBA" id="ARBA00022803"/>
    </source>
</evidence>
<feature type="repeat" description="TPR" evidence="8">
    <location>
        <begin position="108"/>
        <end position="141"/>
    </location>
</feature>
<comment type="similarity">
    <text evidence="2">Belongs to the glycosyltransferase 41 family. O-GlcNAc transferase subfamily.</text>
</comment>
<keyword evidence="6" id="KW-0677">Repeat</keyword>
<dbReference type="SMART" id="SM00028">
    <property type="entry name" value="TPR"/>
    <property type="match status" value="7"/>
</dbReference>
<comment type="pathway">
    <text evidence="1">Protein modification; protein glycosylation.</text>
</comment>
<accession>A0A9W7TZ27</accession>
<evidence type="ECO:0000259" key="9">
    <source>
        <dbReference type="Pfam" id="PF13844"/>
    </source>
</evidence>
<dbReference type="Pfam" id="PF00515">
    <property type="entry name" value="TPR_1"/>
    <property type="match status" value="1"/>
</dbReference>
<organism evidence="10 11">
    <name type="scientific">Roseomonas genomospecies 6</name>
    <dbReference type="NCBI Taxonomy" id="214106"/>
    <lineage>
        <taxon>Bacteria</taxon>
        <taxon>Pseudomonadati</taxon>
        <taxon>Pseudomonadota</taxon>
        <taxon>Alphaproteobacteria</taxon>
        <taxon>Acetobacterales</taxon>
        <taxon>Roseomonadaceae</taxon>
        <taxon>Roseomonas</taxon>
    </lineage>
</organism>
<comment type="caution">
    <text evidence="10">The sequence shown here is derived from an EMBL/GenBank/DDBJ whole genome shotgun (WGS) entry which is preliminary data.</text>
</comment>
<dbReference type="SUPFAM" id="SSF48452">
    <property type="entry name" value="TPR-like"/>
    <property type="match status" value="2"/>
</dbReference>
<dbReference type="EC" id="2.4.1.255" evidence="3"/>
<dbReference type="AlphaFoldDB" id="A0A9W7TZ27"/>
<feature type="repeat" description="TPR" evidence="8">
    <location>
        <begin position="176"/>
        <end position="209"/>
    </location>
</feature>
<dbReference type="Pfam" id="PF13432">
    <property type="entry name" value="TPR_16"/>
    <property type="match status" value="2"/>
</dbReference>
<proteinExistence type="inferred from homology"/>
<dbReference type="InterPro" id="IPR029489">
    <property type="entry name" value="OGT/SEC/SPY_C"/>
</dbReference>
<dbReference type="RefSeq" id="WP_149468157.1">
    <property type="nucleotide sequence ID" value="NZ_QOKW01000004.1"/>
</dbReference>
<keyword evidence="5" id="KW-0808">Transferase</keyword>
<dbReference type="PANTHER" id="PTHR44835">
    <property type="entry name" value="UDP-N-ACETYLGLUCOSAMINE--PEPTIDE N-ACETYLGLUCOSAMINYLTRANSFERASE SPINDLY-RELATED"/>
    <property type="match status" value="1"/>
</dbReference>
<dbReference type="PROSITE" id="PS50293">
    <property type="entry name" value="TPR_REGION"/>
    <property type="match status" value="2"/>
</dbReference>
<dbReference type="Gene3D" id="3.40.50.11380">
    <property type="match status" value="1"/>
</dbReference>
<dbReference type="Gene3D" id="3.40.50.2000">
    <property type="entry name" value="Glycogen Phosphorylase B"/>
    <property type="match status" value="1"/>
</dbReference>
<evidence type="ECO:0000256" key="3">
    <source>
        <dbReference type="ARBA" id="ARBA00011970"/>
    </source>
</evidence>
<evidence type="ECO:0000256" key="8">
    <source>
        <dbReference type="PROSITE-ProRule" id="PRU00339"/>
    </source>
</evidence>
<dbReference type="InterPro" id="IPR019734">
    <property type="entry name" value="TPR_rpt"/>
</dbReference>
<sequence length="657" mass="71496">MTDRRTPRPSITEALTLHTDGRSDEAEKAYRLILKREPRNSDAWHLLGVLHSERGDHETGVSMIRKALSIREAPEYHLNLGASLLSMGRMEEAMAAFMAALRLSPVKADIHFQMGNLFHAQRRPNESVAAYRKAIALRPGFVEALNNLGSLLMEVGETEAALAAFAEAIQAAPANAESHCNLGYALDTLGRLGEAAAAYNVALTFRPDYALAWSNLGNTLKGQGRLEQAIAAYRSALTHHPDFSLAQSNLLMAQHYTPECTNADFLATARECAGRNGGGAPVAAPAVHDGGGARPLRIGYVSADFKGHPVGYFLENVLKSHDRSAVTAIGYANNGRMDHVTERLRAAADDWRPIVGLSDGAAAELIRQDEVDILVDLSGHTGSNRLPLFARRPAPVQVSWLGYFGTTGLPAMDWIIADRHVVPPGEERFFTEKVWRLPGSYLCFTPPVEEVAVGPLPMLGGGPVTLGAFHNRAKITPNTVALWSRLLTALPQARLLVKSREFDDFGVRQALRDQFATHGIESNRLRMEGRSPRAAYFDSYNRIDVALSPTPFGGGTTTAESLWMGVPVVTLRGDRWAGRIGNSFLETLGLADRLVADGPEDYIAKTAALIGDPSALADLRAGLREAMLRSPLCDAPAFARSLEEAYRSMWDARKKEP</sequence>
<feature type="repeat" description="TPR" evidence="8">
    <location>
        <begin position="142"/>
        <end position="175"/>
    </location>
</feature>
<keyword evidence="7 8" id="KW-0802">TPR repeat</keyword>
<keyword evidence="11" id="KW-1185">Reference proteome</keyword>
<dbReference type="EMBL" id="QOKW01000004">
    <property type="protein sequence ID" value="KAA0682255.1"/>
    <property type="molecule type" value="Genomic_DNA"/>
</dbReference>
<feature type="domain" description="O-GlcNAc transferase C-terminal" evidence="9">
    <location>
        <begin position="295"/>
        <end position="441"/>
    </location>
</feature>
<dbReference type="PANTHER" id="PTHR44835:SF1">
    <property type="entry name" value="PROTEIN O-GLCNAC TRANSFERASE"/>
    <property type="match status" value="1"/>
</dbReference>
<name>A0A9W7TZ27_9PROT</name>
<dbReference type="Gene3D" id="1.25.40.10">
    <property type="entry name" value="Tetratricopeptide repeat domain"/>
    <property type="match status" value="3"/>
</dbReference>
<dbReference type="SUPFAM" id="SSF53756">
    <property type="entry name" value="UDP-Glycosyltransferase/glycogen phosphorylase"/>
    <property type="match status" value="1"/>
</dbReference>